<dbReference type="InterPro" id="IPR009072">
    <property type="entry name" value="Histone-fold"/>
</dbReference>
<dbReference type="GO" id="GO:0046982">
    <property type="term" value="F:protein heterodimerization activity"/>
    <property type="evidence" value="ECO:0007669"/>
    <property type="project" value="InterPro"/>
</dbReference>
<feature type="compositionally biased region" description="Basic and acidic residues" evidence="3">
    <location>
        <begin position="814"/>
        <end position="826"/>
    </location>
</feature>
<feature type="region of interest" description="Disordered" evidence="3">
    <location>
        <begin position="521"/>
        <end position="542"/>
    </location>
</feature>
<gene>
    <name evidence="5" type="ORF">I350_01372</name>
</gene>
<feature type="compositionally biased region" description="Acidic residues" evidence="3">
    <location>
        <begin position="860"/>
        <end position="871"/>
    </location>
</feature>
<dbReference type="CDD" id="cd22927">
    <property type="entry name" value="HFD_SPT7"/>
    <property type="match status" value="1"/>
</dbReference>
<dbReference type="InterPro" id="IPR037782">
    <property type="entry name" value="Spt7"/>
</dbReference>
<sequence length="871" mass="94589">MKYLLNFLEDVPDAPDIKDPGFQQLLVDVQSVKGAIKISADAFYESLENIINELKTSPESLPFQKPVSKREAPDYYEVIKRPMDLSTILRNAKARKYKNKAEFAADLDLIWKNCHEYNSQETHPLRSAAKFMKQKADHHLEYLADRAERTKHLQTLLPSSSASTPAGPSGSLGVNGAAGSSRLREGSTMGGDEDAAGESDDALGEGDDADGEVDASITDGEAKEAAGFREGGAERGERGEAPGRGEDGQSRGVSVASSSRAGQVNGLKRSPSAKRPLLPTTLDSVPALLRTPQSIASFSPVFPVAEPSWSDKGKAKEIISPYSPPSWYASFAGPSTSTSGSPSAMEVDAEDQDAQFEGCWWGALASDEVLVAGLPAVPTMATPRPVRRKRLKPSLPVPPLPNGIANHSAEQMPSPHSPQKPHIPPRSRSPSPSPEKLPATEAQDQSSLQRPSTESAAPSDKPISIPAIVRRTINNLDSARSIAHRVSEFQRIEAEGGVLPPRSLSPPLSEQTSFEEARQSRREALARERQAIHDRRREGGEVGREEAVLTMRMCTAGLLARAGFEGANEGALDLFTRVAADHLERLGRTFRLLMDGLSHKMSPEELILHALHENGQVETRDIESHIKDDIQREDFKVNEMHKKMRHAFFDITSAPVIEDDQMFADDGEMLLDGNFAEELGEDFLGLRELGIAGENGMSTLSVPQSLFYGRKKRPTDHERGGNGKSDLPYPPPPPFVSLSPITISTTVPALLHAFYSARVESGLSLSEDDAFDAARAQIGSLGQVVIKGGKDAKFGNTDAKGKGKKRDRDEDEDGERKKSSAKKEPGVGKGNWTRPSKTEKTIKIHVPALPQVNGSKYIADDEEEDAEGEEE</sequence>
<evidence type="ECO:0000256" key="1">
    <source>
        <dbReference type="ARBA" id="ARBA00023117"/>
    </source>
</evidence>
<comment type="caution">
    <text evidence="5">The sequence shown here is derived from an EMBL/GenBank/DDBJ whole genome shotgun (WGS) entry which is preliminary data.</text>
</comment>
<proteinExistence type="predicted"/>
<feature type="region of interest" description="Disordered" evidence="3">
    <location>
        <begin position="383"/>
        <end position="463"/>
    </location>
</feature>
<feature type="domain" description="Bromo" evidence="4">
    <location>
        <begin position="55"/>
        <end position="125"/>
    </location>
</feature>
<dbReference type="GO" id="GO:0000124">
    <property type="term" value="C:SAGA complex"/>
    <property type="evidence" value="ECO:0007669"/>
    <property type="project" value="InterPro"/>
</dbReference>
<dbReference type="GO" id="GO:0006357">
    <property type="term" value="P:regulation of transcription by RNA polymerase II"/>
    <property type="evidence" value="ECO:0007669"/>
    <property type="project" value="TreeGrafter"/>
</dbReference>
<dbReference type="GO" id="GO:0006325">
    <property type="term" value="P:chromatin organization"/>
    <property type="evidence" value="ECO:0007669"/>
    <property type="project" value="UniProtKB-ARBA"/>
</dbReference>
<dbReference type="Proteomes" id="UP000095149">
    <property type="component" value="Unassembled WGS sequence"/>
</dbReference>
<feature type="compositionally biased region" description="Low complexity" evidence="3">
    <location>
        <begin position="157"/>
        <end position="172"/>
    </location>
</feature>
<feature type="region of interest" description="Disordered" evidence="3">
    <location>
        <begin position="791"/>
        <end position="871"/>
    </location>
</feature>
<dbReference type="SUPFAM" id="SSF47370">
    <property type="entry name" value="Bromodomain"/>
    <property type="match status" value="1"/>
</dbReference>
<feature type="compositionally biased region" description="Low complexity" evidence="3">
    <location>
        <begin position="250"/>
        <end position="264"/>
    </location>
</feature>
<dbReference type="PROSITE" id="PS50014">
    <property type="entry name" value="BROMODOMAIN_2"/>
    <property type="match status" value="1"/>
</dbReference>
<dbReference type="PANTHER" id="PTHR47343">
    <property type="entry name" value="TRANSCRIPTIONAL ACTIVATOR SPT7"/>
    <property type="match status" value="1"/>
</dbReference>
<feature type="region of interest" description="Disordered" evidence="3">
    <location>
        <begin position="326"/>
        <end position="351"/>
    </location>
</feature>
<keyword evidence="1 2" id="KW-0103">Bromodomain</keyword>
<dbReference type="InterPro" id="IPR036427">
    <property type="entry name" value="Bromodomain-like_sf"/>
</dbReference>
<evidence type="ECO:0000256" key="3">
    <source>
        <dbReference type="SAM" id="MobiDB-lite"/>
    </source>
</evidence>
<feature type="compositionally biased region" description="Pro residues" evidence="3">
    <location>
        <begin position="415"/>
        <end position="424"/>
    </location>
</feature>
<dbReference type="InterPro" id="IPR018359">
    <property type="entry name" value="Bromodomain_CS"/>
</dbReference>
<protein>
    <recommendedName>
        <fullName evidence="4">Bromo domain-containing protein</fullName>
    </recommendedName>
</protein>
<dbReference type="SMART" id="SM00297">
    <property type="entry name" value="BROMO"/>
    <property type="match status" value="1"/>
</dbReference>
<dbReference type="GO" id="GO:0046695">
    <property type="term" value="C:SLIK (SAGA-like) complex"/>
    <property type="evidence" value="ECO:0007669"/>
    <property type="project" value="InterPro"/>
</dbReference>
<dbReference type="GO" id="GO:0005198">
    <property type="term" value="F:structural molecule activity"/>
    <property type="evidence" value="ECO:0007669"/>
    <property type="project" value="TreeGrafter"/>
</dbReference>
<feature type="compositionally biased region" description="Basic and acidic residues" evidence="3">
    <location>
        <begin position="220"/>
        <end position="249"/>
    </location>
</feature>
<accession>A0A1E3KCE9</accession>
<dbReference type="InterPro" id="IPR001487">
    <property type="entry name" value="Bromodomain"/>
</dbReference>
<evidence type="ECO:0000313" key="6">
    <source>
        <dbReference type="Proteomes" id="UP000095149"/>
    </source>
</evidence>
<dbReference type="CDD" id="cd05510">
    <property type="entry name" value="Bromo_SPT7_like"/>
    <property type="match status" value="1"/>
</dbReference>
<dbReference type="EMBL" id="MEKH01000002">
    <property type="protein sequence ID" value="ODO10774.1"/>
    <property type="molecule type" value="Genomic_DNA"/>
</dbReference>
<organism evidence="5 6">
    <name type="scientific">Cryptococcus amylolentus CBS 6273</name>
    <dbReference type="NCBI Taxonomy" id="1296118"/>
    <lineage>
        <taxon>Eukaryota</taxon>
        <taxon>Fungi</taxon>
        <taxon>Dikarya</taxon>
        <taxon>Basidiomycota</taxon>
        <taxon>Agaricomycotina</taxon>
        <taxon>Tremellomycetes</taxon>
        <taxon>Tremellales</taxon>
        <taxon>Cryptococcaceae</taxon>
        <taxon>Cryptococcus</taxon>
    </lineage>
</organism>
<feature type="compositionally biased region" description="Low complexity" evidence="3">
    <location>
        <begin position="332"/>
        <end position="344"/>
    </location>
</feature>
<dbReference type="Gene3D" id="1.20.920.10">
    <property type="entry name" value="Bromodomain-like"/>
    <property type="match status" value="1"/>
</dbReference>
<evidence type="ECO:0000313" key="5">
    <source>
        <dbReference type="EMBL" id="ODO10774.1"/>
    </source>
</evidence>
<dbReference type="Gene3D" id="1.10.20.10">
    <property type="entry name" value="Histone, subunit A"/>
    <property type="match status" value="1"/>
</dbReference>
<reference evidence="5 6" key="1">
    <citation type="submission" date="2016-06" db="EMBL/GenBank/DDBJ databases">
        <title>Evolution of pathogenesis and genome organization in the Tremellales.</title>
        <authorList>
            <person name="Cuomo C."/>
            <person name="Litvintseva A."/>
            <person name="Heitman J."/>
            <person name="Chen Y."/>
            <person name="Sun S."/>
            <person name="Springer D."/>
            <person name="Dromer F."/>
            <person name="Young S."/>
            <person name="Zeng Q."/>
            <person name="Chapman S."/>
            <person name="Gujja S."/>
            <person name="Saif S."/>
            <person name="Birren B."/>
        </authorList>
    </citation>
    <scope>NUCLEOTIDE SEQUENCE [LARGE SCALE GENOMIC DNA]</scope>
    <source>
        <strain evidence="5 6">CBS 6273</strain>
    </source>
</reference>
<dbReference type="PANTHER" id="PTHR47343:SF1">
    <property type="entry name" value="TRANSCRIPTIONAL ACTIVATOR SPT7"/>
    <property type="match status" value="1"/>
</dbReference>
<evidence type="ECO:0000256" key="2">
    <source>
        <dbReference type="PROSITE-ProRule" id="PRU00035"/>
    </source>
</evidence>
<name>A0A1E3KCE9_9TREE</name>
<feature type="region of interest" description="Disordered" evidence="3">
    <location>
        <begin position="157"/>
        <end position="279"/>
    </location>
</feature>
<dbReference type="Pfam" id="PF00439">
    <property type="entry name" value="Bromodomain"/>
    <property type="match status" value="1"/>
</dbReference>
<dbReference type="PROSITE" id="PS00633">
    <property type="entry name" value="BROMODOMAIN_1"/>
    <property type="match status" value="1"/>
</dbReference>
<dbReference type="PRINTS" id="PR00503">
    <property type="entry name" value="BROMODOMAIN"/>
</dbReference>
<dbReference type="AlphaFoldDB" id="A0A1E3KCE9"/>
<dbReference type="OrthoDB" id="21449at2759"/>
<feature type="region of interest" description="Disordered" evidence="3">
    <location>
        <begin position="707"/>
        <end position="733"/>
    </location>
</feature>
<feature type="compositionally biased region" description="Polar residues" evidence="3">
    <location>
        <begin position="442"/>
        <end position="456"/>
    </location>
</feature>
<feature type="compositionally biased region" description="Acidic residues" evidence="3">
    <location>
        <begin position="191"/>
        <end position="213"/>
    </location>
</feature>
<evidence type="ECO:0000259" key="4">
    <source>
        <dbReference type="PROSITE" id="PS50014"/>
    </source>
</evidence>